<accession>A0A8J7KN34</accession>
<dbReference type="Proteomes" id="UP000622552">
    <property type="component" value="Unassembled WGS sequence"/>
</dbReference>
<dbReference type="RefSeq" id="WP_197001951.1">
    <property type="nucleotide sequence ID" value="NZ_BONS01000023.1"/>
</dbReference>
<dbReference type="EMBL" id="JADOUF010000001">
    <property type="protein sequence ID" value="MBG6134757.1"/>
    <property type="molecule type" value="Genomic_DNA"/>
</dbReference>
<dbReference type="AlphaFoldDB" id="A0A8J7KN34"/>
<keyword evidence="3" id="KW-1185">Reference proteome</keyword>
<dbReference type="Pfam" id="PF11716">
    <property type="entry name" value="MDMPI_N"/>
    <property type="match status" value="1"/>
</dbReference>
<reference evidence="2" key="1">
    <citation type="submission" date="2020-11" db="EMBL/GenBank/DDBJ databases">
        <title>Sequencing the genomes of 1000 actinobacteria strains.</title>
        <authorList>
            <person name="Klenk H.-P."/>
        </authorList>
    </citation>
    <scope>NUCLEOTIDE SEQUENCE</scope>
    <source>
        <strain evidence="2">DSM 45356</strain>
    </source>
</reference>
<dbReference type="SUPFAM" id="SSF109854">
    <property type="entry name" value="DinB/YfiT-like putative metalloenzymes"/>
    <property type="match status" value="1"/>
</dbReference>
<feature type="domain" description="Mycothiol-dependent maleylpyruvate isomerase metal-binding" evidence="1">
    <location>
        <begin position="10"/>
        <end position="159"/>
    </location>
</feature>
<evidence type="ECO:0000259" key="1">
    <source>
        <dbReference type="Pfam" id="PF11716"/>
    </source>
</evidence>
<dbReference type="GO" id="GO:0046872">
    <property type="term" value="F:metal ion binding"/>
    <property type="evidence" value="ECO:0007669"/>
    <property type="project" value="InterPro"/>
</dbReference>
<dbReference type="InterPro" id="IPR034660">
    <property type="entry name" value="DinB/YfiT-like"/>
</dbReference>
<comment type="caution">
    <text evidence="2">The sequence shown here is derived from an EMBL/GenBank/DDBJ whole genome shotgun (WGS) entry which is preliminary data.</text>
</comment>
<name>A0A8J7KN34_9ACTN</name>
<dbReference type="InterPro" id="IPR024344">
    <property type="entry name" value="MDMPI_metal-binding"/>
</dbReference>
<evidence type="ECO:0000313" key="2">
    <source>
        <dbReference type="EMBL" id="MBG6134757.1"/>
    </source>
</evidence>
<organism evidence="2 3">
    <name type="scientific">Longispora fulva</name>
    <dbReference type="NCBI Taxonomy" id="619741"/>
    <lineage>
        <taxon>Bacteria</taxon>
        <taxon>Bacillati</taxon>
        <taxon>Actinomycetota</taxon>
        <taxon>Actinomycetes</taxon>
        <taxon>Micromonosporales</taxon>
        <taxon>Micromonosporaceae</taxon>
        <taxon>Longispora</taxon>
    </lineage>
</organism>
<protein>
    <recommendedName>
        <fullName evidence="1">Mycothiol-dependent maleylpyruvate isomerase metal-binding domain-containing protein</fullName>
    </recommendedName>
</protein>
<evidence type="ECO:0000313" key="3">
    <source>
        <dbReference type="Proteomes" id="UP000622552"/>
    </source>
</evidence>
<gene>
    <name evidence="2" type="ORF">IW245_000951</name>
</gene>
<dbReference type="Gene3D" id="1.20.120.450">
    <property type="entry name" value="dinb family like domain"/>
    <property type="match status" value="1"/>
</dbReference>
<sequence length="212" mass="22653">MTQIRQAYLQAADIVAHLLTEPAVAAAWDKPSALAEFTVGSLSGHLAAQIFFVPVLLAAPQPTEEVVDLREFYARAPWIDAPPEDPFNAAILRGGAADAAAGPVALAARAADAVRVLRTTLPGEQDRPVRRDAWVGYALSLDDFLLTRLMELVVHSDDLTASVGLPLPEFPPAVAEPVLRLLTGMAVLRHGLSPVIRALSRAERAPETITAF</sequence>
<proteinExistence type="predicted"/>